<accession>A0A381QSE9</accession>
<dbReference type="EMBL" id="UINC01001501">
    <property type="protein sequence ID" value="SUZ82301.1"/>
    <property type="molecule type" value="Genomic_DNA"/>
</dbReference>
<dbReference type="InterPro" id="IPR001753">
    <property type="entry name" value="Enoyl-CoA_hydra/iso"/>
</dbReference>
<gene>
    <name evidence="4" type="ORF">METZ01_LOCUS35155</name>
</gene>
<keyword evidence="2" id="KW-0456">Lyase</keyword>
<dbReference type="AlphaFoldDB" id="A0A381QSE9"/>
<dbReference type="CDD" id="cd06558">
    <property type="entry name" value="crotonase-like"/>
    <property type="match status" value="1"/>
</dbReference>
<keyword evidence="1" id="KW-0413">Isomerase</keyword>
<keyword evidence="3" id="KW-0511">Multifunctional enzyme</keyword>
<protein>
    <recommendedName>
        <fullName evidence="5">3-hydroxyacyl-CoA dehydrogenase NAD binding domain-containing protein</fullName>
    </recommendedName>
</protein>
<proteinExistence type="predicted"/>
<sequence length="140" mass="14179">MSRVVNYSEHGAVAVITIDSPPVNGLGHAVRKGLVKCLSDALDSNTVEAIVVHGADKMFSAGADIKEFGSELAFTPPLLTEVINMIEAAGKPVVAAIHGVAAGGGLELALGCHYRLAATNARLGLPEVTLGIIPGAGGTQ</sequence>
<evidence type="ECO:0000313" key="4">
    <source>
        <dbReference type="EMBL" id="SUZ82301.1"/>
    </source>
</evidence>
<dbReference type="InterPro" id="IPR018376">
    <property type="entry name" value="Enoyl-CoA_hyd/isom_CS"/>
</dbReference>
<organism evidence="4">
    <name type="scientific">marine metagenome</name>
    <dbReference type="NCBI Taxonomy" id="408172"/>
    <lineage>
        <taxon>unclassified sequences</taxon>
        <taxon>metagenomes</taxon>
        <taxon>ecological metagenomes</taxon>
    </lineage>
</organism>
<dbReference type="SUPFAM" id="SSF52096">
    <property type="entry name" value="ClpP/crotonase"/>
    <property type="match status" value="1"/>
</dbReference>
<evidence type="ECO:0000256" key="2">
    <source>
        <dbReference type="ARBA" id="ARBA00023239"/>
    </source>
</evidence>
<dbReference type="Pfam" id="PF00378">
    <property type="entry name" value="ECH_1"/>
    <property type="match status" value="1"/>
</dbReference>
<evidence type="ECO:0008006" key="5">
    <source>
        <dbReference type="Google" id="ProtNLM"/>
    </source>
</evidence>
<evidence type="ECO:0000256" key="1">
    <source>
        <dbReference type="ARBA" id="ARBA00023235"/>
    </source>
</evidence>
<dbReference type="InterPro" id="IPR029045">
    <property type="entry name" value="ClpP/crotonase-like_dom_sf"/>
</dbReference>
<dbReference type="Gene3D" id="3.90.226.10">
    <property type="entry name" value="2-enoyl-CoA Hydratase, Chain A, domain 1"/>
    <property type="match status" value="1"/>
</dbReference>
<dbReference type="PROSITE" id="PS00166">
    <property type="entry name" value="ENOYL_COA_HYDRATASE"/>
    <property type="match status" value="1"/>
</dbReference>
<dbReference type="GO" id="GO:0016829">
    <property type="term" value="F:lyase activity"/>
    <property type="evidence" value="ECO:0007669"/>
    <property type="project" value="UniProtKB-KW"/>
</dbReference>
<evidence type="ECO:0000256" key="3">
    <source>
        <dbReference type="ARBA" id="ARBA00023268"/>
    </source>
</evidence>
<feature type="non-terminal residue" evidence="4">
    <location>
        <position position="140"/>
    </location>
</feature>
<reference evidence="4" key="1">
    <citation type="submission" date="2018-05" db="EMBL/GenBank/DDBJ databases">
        <authorList>
            <person name="Lanie J.A."/>
            <person name="Ng W.-L."/>
            <person name="Kazmierczak K.M."/>
            <person name="Andrzejewski T.M."/>
            <person name="Davidsen T.M."/>
            <person name="Wayne K.J."/>
            <person name="Tettelin H."/>
            <person name="Glass J.I."/>
            <person name="Rusch D."/>
            <person name="Podicherti R."/>
            <person name="Tsui H.-C.T."/>
            <person name="Winkler M.E."/>
        </authorList>
    </citation>
    <scope>NUCLEOTIDE SEQUENCE</scope>
</reference>
<dbReference type="GO" id="GO:0016853">
    <property type="term" value="F:isomerase activity"/>
    <property type="evidence" value="ECO:0007669"/>
    <property type="project" value="UniProtKB-KW"/>
</dbReference>
<name>A0A381QSE9_9ZZZZ</name>
<dbReference type="PANTHER" id="PTHR23309">
    <property type="entry name" value="3-HYDROXYACYL-COA DEHYROGENASE"/>
    <property type="match status" value="1"/>
</dbReference>